<feature type="transmembrane region" description="Helical" evidence="2">
    <location>
        <begin position="106"/>
        <end position="129"/>
    </location>
</feature>
<feature type="transmembrane region" description="Helical" evidence="2">
    <location>
        <begin position="298"/>
        <end position="317"/>
    </location>
</feature>
<evidence type="ECO:0000256" key="2">
    <source>
        <dbReference type="SAM" id="Phobius"/>
    </source>
</evidence>
<dbReference type="EMBL" id="BLZA01000005">
    <property type="protein sequence ID" value="GHJ83773.1"/>
    <property type="molecule type" value="Genomic_DNA"/>
</dbReference>
<feature type="transmembrane region" description="Helical" evidence="2">
    <location>
        <begin position="171"/>
        <end position="188"/>
    </location>
</feature>
<feature type="compositionally biased region" description="Basic and acidic residues" evidence="1">
    <location>
        <begin position="356"/>
        <end position="382"/>
    </location>
</feature>
<reference evidence="3" key="1">
    <citation type="submission" date="2020-07" db="EMBL/GenBank/DDBJ databases">
        <title>Draft Genome Sequence of a Deep-Sea Yeast, Naganishia (Cryptococcus) liquefaciens strain N6.</title>
        <authorList>
            <person name="Han Y.W."/>
            <person name="Kajitani R."/>
            <person name="Morimoto H."/>
            <person name="Parhat M."/>
            <person name="Tsubouchi H."/>
            <person name="Bakenova O."/>
            <person name="Ogata M."/>
            <person name="Argunhan B."/>
            <person name="Aoki R."/>
            <person name="Kajiwara S."/>
            <person name="Itoh T."/>
            <person name="Iwasaki H."/>
        </authorList>
    </citation>
    <scope>NUCLEOTIDE SEQUENCE</scope>
    <source>
        <strain evidence="3">N6</strain>
    </source>
</reference>
<evidence type="ECO:0000313" key="3">
    <source>
        <dbReference type="EMBL" id="GHJ83773.1"/>
    </source>
</evidence>
<feature type="transmembrane region" description="Helical" evidence="2">
    <location>
        <begin position="237"/>
        <end position="253"/>
    </location>
</feature>
<feature type="transmembrane region" description="Helical" evidence="2">
    <location>
        <begin position="141"/>
        <end position="159"/>
    </location>
</feature>
<protein>
    <submittedName>
        <fullName evidence="3">Uncharacterized protein</fullName>
    </submittedName>
</protein>
<accession>A0A8H3TMJ4</accession>
<feature type="transmembrane region" description="Helical" evidence="2">
    <location>
        <begin position="274"/>
        <end position="292"/>
    </location>
</feature>
<sequence>MSSETLNGRLLQTGRPIILSALSAAYTVYLVQNADPRLRNSSIWLPLSLLFVLWISVAGIPRLLNRPGASWSASWASAGLSFGDAAKGEEDWQEAAMQGGLVSVSLFAWVRTFVGLDAASAIAFLSLTISLGNMEIFRTRISAVSLIGLVSSAIAIAISASKPVTSLHHRAYSLAMCVAYIVSSAYLAHRSGTNTATTVAKTLSGRKAAIMAMGATSVLTSLFAVNEMERMLPSKHAVFFIVSAAIASTIATLSSASSTVDKAGSAIRQGIDHVVAKGLACTACLLLVAAPASHRESATLLLQAFVFTVGTAAAWIYQPESLASLITTSTSSIMSRSSSSTTLANPPESETNPTSPDKRPKAMADPDIEASRGHDSSEHLATLDRSSGLSGERWRMACFGIVLLPMLAWIGRHAAVLIGAAQEQSMSVKSFGWQREADYDIVVAYYDEDKTILKETIQSVKSRLQKYHTSRTIIYAKGPDSHTLEGLDGLRKAVGADEVVALKNVGREGETYLNHITRHYDSIVAPLAHQTFFIQPHFAWDWIFAARMENVVSDATGFVSFGPYLNASCTADGSEIDSHGQSHPRIAQIYSAFQGDLCPADGFAITWAGQFMASRRRIQLNKLSTYKNLLEFFHVPKLEENDPAYESTRKEWIWKEGWWNSQPSDPTLGHAVERSWCAMMRCSDLEMALKCQGENESNPEFCQCLDDGAERERTYIHE</sequence>
<keyword evidence="2" id="KW-1133">Transmembrane helix</keyword>
<organism evidence="3 4">
    <name type="scientific">Naganishia liquefaciens</name>
    <dbReference type="NCBI Taxonomy" id="104408"/>
    <lineage>
        <taxon>Eukaryota</taxon>
        <taxon>Fungi</taxon>
        <taxon>Dikarya</taxon>
        <taxon>Basidiomycota</taxon>
        <taxon>Agaricomycotina</taxon>
        <taxon>Tremellomycetes</taxon>
        <taxon>Filobasidiales</taxon>
        <taxon>Filobasidiaceae</taxon>
        <taxon>Naganishia</taxon>
    </lineage>
</organism>
<dbReference type="Proteomes" id="UP000620104">
    <property type="component" value="Unassembled WGS sequence"/>
</dbReference>
<dbReference type="AlphaFoldDB" id="A0A8H3TMJ4"/>
<keyword evidence="2" id="KW-0472">Membrane</keyword>
<proteinExistence type="predicted"/>
<feature type="transmembrane region" description="Helical" evidence="2">
    <location>
        <begin position="43"/>
        <end position="64"/>
    </location>
</feature>
<keyword evidence="2" id="KW-0812">Transmembrane</keyword>
<evidence type="ECO:0000256" key="1">
    <source>
        <dbReference type="SAM" id="MobiDB-lite"/>
    </source>
</evidence>
<dbReference type="PANTHER" id="PTHR37490">
    <property type="entry name" value="EXPRESSED PROTEIN"/>
    <property type="match status" value="1"/>
</dbReference>
<dbReference type="OrthoDB" id="28755at2759"/>
<evidence type="ECO:0000313" key="4">
    <source>
        <dbReference type="Proteomes" id="UP000620104"/>
    </source>
</evidence>
<feature type="region of interest" description="Disordered" evidence="1">
    <location>
        <begin position="336"/>
        <end position="382"/>
    </location>
</feature>
<name>A0A8H3TMJ4_9TREE</name>
<gene>
    <name evidence="3" type="ORF">NliqN6_0175</name>
</gene>
<feature type="transmembrane region" description="Helical" evidence="2">
    <location>
        <begin position="396"/>
        <end position="421"/>
    </location>
</feature>
<comment type="caution">
    <text evidence="3">The sequence shown here is derived from an EMBL/GenBank/DDBJ whole genome shotgun (WGS) entry which is preliminary data.</text>
</comment>
<feature type="transmembrane region" description="Helical" evidence="2">
    <location>
        <begin position="208"/>
        <end position="225"/>
    </location>
</feature>
<dbReference type="PANTHER" id="PTHR37490:SF1">
    <property type="entry name" value="GLYCOSYLTRANSFERASE 2-LIKE DOMAIN-CONTAINING PROTEIN"/>
    <property type="match status" value="1"/>
</dbReference>
<keyword evidence="4" id="KW-1185">Reference proteome</keyword>